<accession>A0A6I2U9R4</accession>
<sequence>MFIDWTLIISILALAFYAAYCAAYEEYPDDFAEYIALGVMGCVILLGLHTGIATSALLIMGLLFMSAVLIVDVF</sequence>
<organism evidence="2 3">
    <name type="scientific">Anaerovibrio slackiae</name>
    <dbReference type="NCBI Taxonomy" id="2652309"/>
    <lineage>
        <taxon>Bacteria</taxon>
        <taxon>Bacillati</taxon>
        <taxon>Bacillota</taxon>
        <taxon>Negativicutes</taxon>
        <taxon>Selenomonadales</taxon>
        <taxon>Selenomonadaceae</taxon>
        <taxon>Anaerovibrio</taxon>
    </lineage>
</organism>
<evidence type="ECO:0000313" key="3">
    <source>
        <dbReference type="Proteomes" id="UP000433181"/>
    </source>
</evidence>
<dbReference type="Proteomes" id="UP000433181">
    <property type="component" value="Unassembled WGS sequence"/>
</dbReference>
<gene>
    <name evidence="2" type="ORF">FYJ84_04215</name>
</gene>
<dbReference type="AlphaFoldDB" id="A0A6I2U9R4"/>
<comment type="caution">
    <text evidence="2">The sequence shown here is derived from an EMBL/GenBank/DDBJ whole genome shotgun (WGS) entry which is preliminary data.</text>
</comment>
<keyword evidence="1" id="KW-1133">Transmembrane helix</keyword>
<reference evidence="2 3" key="1">
    <citation type="submission" date="2019-08" db="EMBL/GenBank/DDBJ databases">
        <title>In-depth cultivation of the pig gut microbiome towards novel bacterial diversity and tailored functional studies.</title>
        <authorList>
            <person name="Wylensek D."/>
            <person name="Hitch T.C.A."/>
            <person name="Clavel T."/>
        </authorList>
    </citation>
    <scope>NUCLEOTIDE SEQUENCE [LARGE SCALE GENOMIC DNA]</scope>
    <source>
        <strain evidence="2 3">WCA-693-APC-5D-A</strain>
    </source>
</reference>
<dbReference type="RefSeq" id="WP_154406354.1">
    <property type="nucleotide sequence ID" value="NZ_VUNR01000005.1"/>
</dbReference>
<proteinExistence type="predicted"/>
<keyword evidence="1" id="KW-0472">Membrane</keyword>
<protein>
    <submittedName>
        <fullName evidence="2">Uncharacterized protein</fullName>
    </submittedName>
</protein>
<keyword evidence="3" id="KW-1185">Reference proteome</keyword>
<dbReference type="GeneID" id="96778111"/>
<evidence type="ECO:0000256" key="1">
    <source>
        <dbReference type="SAM" id="Phobius"/>
    </source>
</evidence>
<dbReference type="EMBL" id="VUNR01000005">
    <property type="protein sequence ID" value="MSU08198.1"/>
    <property type="molecule type" value="Genomic_DNA"/>
</dbReference>
<evidence type="ECO:0000313" key="2">
    <source>
        <dbReference type="EMBL" id="MSU08198.1"/>
    </source>
</evidence>
<name>A0A6I2U9R4_9FIRM</name>
<feature type="transmembrane region" description="Helical" evidence="1">
    <location>
        <begin position="55"/>
        <end position="73"/>
    </location>
</feature>
<feature type="transmembrane region" description="Helical" evidence="1">
    <location>
        <begin position="31"/>
        <end position="48"/>
    </location>
</feature>
<keyword evidence="1" id="KW-0812">Transmembrane</keyword>